<dbReference type="Proteomes" id="UP000000496">
    <property type="component" value="Chromosome gsn.131"/>
</dbReference>
<evidence type="ECO:0000313" key="9">
    <source>
        <dbReference type="EMBL" id="CCB89233.1"/>
    </source>
</evidence>
<reference evidence="9 10" key="2">
    <citation type="journal article" date="2011" name="Mol. Biol. Evol.">
        <title>Unity in variety--the pan-genome of the Chlamydiae.</title>
        <authorList>
            <person name="Collingro A."/>
            <person name="Tischler P."/>
            <person name="Weinmaier T."/>
            <person name="Penz T."/>
            <person name="Heinz E."/>
            <person name="Brunham R.C."/>
            <person name="Read T.D."/>
            <person name="Bavoil P.M."/>
            <person name="Sachse K."/>
            <person name="Kahane S."/>
            <person name="Friedman M.G."/>
            <person name="Rattei T."/>
            <person name="Myers G.S."/>
            <person name="Horn M."/>
        </authorList>
    </citation>
    <scope>NUCLEOTIDE SEQUENCE [LARGE SCALE GENOMIC DNA]</scope>
    <source>
        <strain evidence="10">ATCC VR-1471 / Z</strain>
    </source>
</reference>
<evidence type="ECO:0000256" key="3">
    <source>
        <dbReference type="ARBA" id="ARBA00022630"/>
    </source>
</evidence>
<proteinExistence type="inferred from homology"/>
<dbReference type="GO" id="GO:0046168">
    <property type="term" value="P:glycerol-3-phosphate catabolic process"/>
    <property type="evidence" value="ECO:0007669"/>
    <property type="project" value="TreeGrafter"/>
</dbReference>
<dbReference type="EC" id="1.1.5.3" evidence="9"/>
<keyword evidence="3" id="KW-0285">Flavoprotein</keyword>
<evidence type="ECO:0000256" key="5">
    <source>
        <dbReference type="ARBA" id="ARBA00022827"/>
    </source>
</evidence>
<dbReference type="PANTHER" id="PTHR11985:SF35">
    <property type="entry name" value="ANAEROBIC GLYCEROL-3-PHOSPHATE DEHYDROGENASE SUBUNIT A"/>
    <property type="match status" value="1"/>
</dbReference>
<dbReference type="Gene3D" id="1.10.8.870">
    <property type="entry name" value="Alpha-glycerophosphate oxidase, cap domain"/>
    <property type="match status" value="1"/>
</dbReference>
<evidence type="ECO:0000256" key="1">
    <source>
        <dbReference type="ARBA" id="ARBA00001974"/>
    </source>
</evidence>
<keyword evidence="10" id="KW-1185">Reference proteome</keyword>
<dbReference type="OrthoDB" id="9766796at2"/>
<dbReference type="eggNOG" id="COG0578">
    <property type="taxonomic scope" value="Bacteria"/>
</dbReference>
<dbReference type="Pfam" id="PF01266">
    <property type="entry name" value="DAO"/>
    <property type="match status" value="1"/>
</dbReference>
<dbReference type="GO" id="GO:0006071">
    <property type="term" value="P:glycerol metabolic process"/>
    <property type="evidence" value="ECO:0007669"/>
    <property type="project" value="UniProtKB-KW"/>
</dbReference>
<dbReference type="PRINTS" id="PR01001">
    <property type="entry name" value="FADG3PDH"/>
</dbReference>
<dbReference type="InterPro" id="IPR000447">
    <property type="entry name" value="G3P_DH_FAD-dep"/>
</dbReference>
<dbReference type="Pfam" id="PF16901">
    <property type="entry name" value="DAO_C"/>
    <property type="match status" value="1"/>
</dbReference>
<feature type="domain" description="FAD dependent oxidoreductase" evidence="7">
    <location>
        <begin position="16"/>
        <end position="370"/>
    </location>
</feature>
<comment type="cofactor">
    <cofactor evidence="1">
        <name>FAD</name>
        <dbReference type="ChEBI" id="CHEBI:57692"/>
    </cofactor>
</comment>
<dbReference type="GO" id="GO:0004368">
    <property type="term" value="F:glycerol-3-phosphate dehydrogenase (quinone) activity"/>
    <property type="evidence" value="ECO:0007669"/>
    <property type="project" value="UniProtKB-EC"/>
</dbReference>
<evidence type="ECO:0000313" key="10">
    <source>
        <dbReference type="Proteomes" id="UP000000496"/>
    </source>
</evidence>
<feature type="domain" description="Alpha-glycerophosphate oxidase C-terminal" evidence="8">
    <location>
        <begin position="412"/>
        <end position="493"/>
    </location>
</feature>
<dbReference type="RefSeq" id="WP_013943700.1">
    <property type="nucleotide sequence ID" value="NC_015713.1"/>
</dbReference>
<dbReference type="AlphaFoldDB" id="F8L8U0"/>
<dbReference type="KEGG" id="sng:SNE_A13560"/>
<keyword evidence="5" id="KW-0274">FAD</keyword>
<dbReference type="EMBL" id="FR872582">
    <property type="protein sequence ID" value="CCB89233.1"/>
    <property type="molecule type" value="Genomic_DNA"/>
</dbReference>
<comment type="similarity">
    <text evidence="2">Belongs to the FAD-dependent glycerol-3-phosphate dehydrogenase family.</text>
</comment>
<gene>
    <name evidence="9" type="primary">gPD2</name>
    <name evidence="9" type="ordered locus">SNE_A13560</name>
</gene>
<dbReference type="STRING" id="331113.SNE_A13560"/>
<accession>F8L8U0</accession>
<protein>
    <submittedName>
        <fullName evidence="9">Glycerol-3-phosphate dehydrogenase,mitochondrial</fullName>
        <ecNumber evidence="9">1.1.5.3</ecNumber>
    </submittedName>
</protein>
<dbReference type="HOGENOM" id="CLU_015740_4_1_0"/>
<evidence type="ECO:0000256" key="4">
    <source>
        <dbReference type="ARBA" id="ARBA00022798"/>
    </source>
</evidence>
<dbReference type="InterPro" id="IPR006076">
    <property type="entry name" value="FAD-dep_OxRdtase"/>
</dbReference>
<dbReference type="InterPro" id="IPR036188">
    <property type="entry name" value="FAD/NAD-bd_sf"/>
</dbReference>
<evidence type="ECO:0000259" key="8">
    <source>
        <dbReference type="Pfam" id="PF16901"/>
    </source>
</evidence>
<evidence type="ECO:0000259" key="7">
    <source>
        <dbReference type="Pfam" id="PF01266"/>
    </source>
</evidence>
<evidence type="ECO:0000256" key="6">
    <source>
        <dbReference type="ARBA" id="ARBA00023002"/>
    </source>
</evidence>
<name>F8L8U0_SIMNZ</name>
<keyword evidence="6 9" id="KW-0560">Oxidoreductase</keyword>
<dbReference type="SUPFAM" id="SSF51905">
    <property type="entry name" value="FAD/NAD(P)-binding domain"/>
    <property type="match status" value="1"/>
</dbReference>
<sequence>MKREDMLRNLREDQWDVIIIGGGATGLGAAVDAASRGFHTLLVEQHDFAKATSSRSTKLIHGGLRYLQQGNIALVLEALRERGRLCQNAPHLIYHRAFFVPSYKWWEGPFYGIGLKIYDMLAGKLGLEASKHLSREETLGALPNLEPEGLRGGTLYYDGQFDDSRLAFTLAQTAADHGATVLNYMKVTSLIKDKNHLKGVVVEDQETKEKKELYAKVIINATGVFSDDIRHMDKPEVPSIIQPSQGIHIVLEKHFLESETAILVPHTDDGRVLFMVPWHDRILVGTTDTLVKEKSLEPKPLEDEIEFVLKHAGKYLAKRPKRSDILSVFAGLRPLIAHQGKKTAALSRDHSIIVSETGLVTVAGGKWTTYRKMAEDVIDKAIVVGSLTECPCRTKTLQLHGWLDQVDPSDPWSAYGSDRKNIEKVLNEDPSYRELLSNRLPYMKGEVIWAVREEMARTVEDVLARRTRSLLIDARIAMAVAPLVASLIAKEREMPKSWEESQVKEFKELANIYLPQR</sequence>
<keyword evidence="4" id="KW-0319">Glycerol metabolism</keyword>
<dbReference type="PANTHER" id="PTHR11985">
    <property type="entry name" value="GLYCEROL-3-PHOSPHATE DEHYDROGENASE"/>
    <property type="match status" value="1"/>
</dbReference>
<organism evidence="9 10">
    <name type="scientific">Simkania negevensis (strain ATCC VR-1471 / DSM 27360 / Z)</name>
    <dbReference type="NCBI Taxonomy" id="331113"/>
    <lineage>
        <taxon>Bacteria</taxon>
        <taxon>Pseudomonadati</taxon>
        <taxon>Chlamydiota</taxon>
        <taxon>Chlamydiia</taxon>
        <taxon>Parachlamydiales</taxon>
        <taxon>Simkaniaceae</taxon>
        <taxon>Simkania</taxon>
    </lineage>
</organism>
<evidence type="ECO:0000256" key="2">
    <source>
        <dbReference type="ARBA" id="ARBA00007330"/>
    </source>
</evidence>
<dbReference type="InterPro" id="IPR031656">
    <property type="entry name" value="DAO_C"/>
</dbReference>
<dbReference type="Gene3D" id="3.50.50.60">
    <property type="entry name" value="FAD/NAD(P)-binding domain"/>
    <property type="match status" value="1"/>
</dbReference>
<dbReference type="InterPro" id="IPR038299">
    <property type="entry name" value="DAO_C_sf"/>
</dbReference>
<reference key="1">
    <citation type="journal article" date="2011" name="Mol. Biol. Evol.">
        <title>Unity in variety -- the pan-genome of the Chlamydiae.</title>
        <authorList>
            <person name="Collingro A."/>
            <person name="Tischler P."/>
            <person name="Weinmaier T."/>
            <person name="Penz T."/>
            <person name="Heinz E."/>
            <person name="Brunham R.C."/>
            <person name="Read T.D."/>
            <person name="Bavoil P.M."/>
            <person name="Sachse K."/>
            <person name="Kahane S."/>
            <person name="Friedman M.G."/>
            <person name="Rattei T."/>
            <person name="Myers G.S.A."/>
            <person name="Horn M."/>
        </authorList>
    </citation>
    <scope>NUCLEOTIDE SEQUENCE</scope>
    <source>
        <strain>Z</strain>
    </source>
</reference>
<dbReference type="Gene3D" id="3.30.9.10">
    <property type="entry name" value="D-Amino Acid Oxidase, subunit A, domain 2"/>
    <property type="match status" value="1"/>
</dbReference>
<dbReference type="PROSITE" id="PS00978">
    <property type="entry name" value="FAD_G3PDH_2"/>
    <property type="match status" value="1"/>
</dbReference>